<dbReference type="AlphaFoldDB" id="A0A3R7ER62"/>
<gene>
    <name evidence="1" type="ORF">CSKR_105240</name>
</gene>
<sequence>MHLSDWLQCIASSPDLSKEACCQPWIHAPTFSDTNLSAVILMLLSLVIMPIQSIHFISYEPCAIGTSVPACTVLITGKRESGTYNQALEAKACSRFRTSLPVHTLSTSRSLPLSTELEEKSSVRQTVFWHAEYMSQPAQPMKRD</sequence>
<dbReference type="Proteomes" id="UP000286415">
    <property type="component" value="Unassembled WGS sequence"/>
</dbReference>
<dbReference type="EMBL" id="NIRI02000042">
    <property type="protein sequence ID" value="KAG5451009.1"/>
    <property type="molecule type" value="Genomic_DNA"/>
</dbReference>
<dbReference type="InParanoid" id="A0A3R7ER62"/>
<evidence type="ECO:0000313" key="2">
    <source>
        <dbReference type="Proteomes" id="UP000286415"/>
    </source>
</evidence>
<organism evidence="1 2">
    <name type="scientific">Clonorchis sinensis</name>
    <name type="common">Chinese liver fluke</name>
    <dbReference type="NCBI Taxonomy" id="79923"/>
    <lineage>
        <taxon>Eukaryota</taxon>
        <taxon>Metazoa</taxon>
        <taxon>Spiralia</taxon>
        <taxon>Lophotrochozoa</taxon>
        <taxon>Platyhelminthes</taxon>
        <taxon>Trematoda</taxon>
        <taxon>Digenea</taxon>
        <taxon>Opisthorchiida</taxon>
        <taxon>Opisthorchiata</taxon>
        <taxon>Opisthorchiidae</taxon>
        <taxon>Clonorchis</taxon>
    </lineage>
</organism>
<protein>
    <submittedName>
        <fullName evidence="1">Uncharacterized protein</fullName>
    </submittedName>
</protein>
<accession>A0A3R7ER62</accession>
<proteinExistence type="predicted"/>
<reference evidence="1 2" key="2">
    <citation type="journal article" date="2021" name="Genomics">
        <title>High-quality reference genome for Clonorchis sinensis.</title>
        <authorList>
            <person name="Young N.D."/>
            <person name="Stroehlein A.J."/>
            <person name="Kinkar L."/>
            <person name="Wang T."/>
            <person name="Sohn W.M."/>
            <person name="Chang B.C.H."/>
            <person name="Kaur P."/>
            <person name="Weisz D."/>
            <person name="Dudchenko O."/>
            <person name="Aiden E.L."/>
            <person name="Korhonen P.K."/>
            <person name="Gasser R.B."/>
        </authorList>
    </citation>
    <scope>NUCLEOTIDE SEQUENCE [LARGE SCALE GENOMIC DNA]</scope>
    <source>
        <strain evidence="1">Cs-k2</strain>
    </source>
</reference>
<comment type="caution">
    <text evidence="1">The sequence shown here is derived from an EMBL/GenBank/DDBJ whole genome shotgun (WGS) entry which is preliminary data.</text>
</comment>
<keyword evidence="2" id="KW-1185">Reference proteome</keyword>
<reference evidence="1 2" key="1">
    <citation type="journal article" date="2018" name="Biotechnol. Adv.">
        <title>Improved genomic resources and new bioinformatic workflow for the carcinogenic parasite Clonorchis sinensis: Biotechnological implications.</title>
        <authorList>
            <person name="Wang D."/>
            <person name="Korhonen P.K."/>
            <person name="Gasser R.B."/>
            <person name="Young N.D."/>
        </authorList>
    </citation>
    <scope>NUCLEOTIDE SEQUENCE [LARGE SCALE GENOMIC DNA]</scope>
    <source>
        <strain evidence="1">Cs-k2</strain>
    </source>
</reference>
<evidence type="ECO:0000313" key="1">
    <source>
        <dbReference type="EMBL" id="KAG5451009.1"/>
    </source>
</evidence>
<name>A0A3R7ER62_CLOSI</name>